<dbReference type="GO" id="GO:0005886">
    <property type="term" value="C:plasma membrane"/>
    <property type="evidence" value="ECO:0007669"/>
    <property type="project" value="UniProtKB-SubCell"/>
</dbReference>
<keyword evidence="5 6" id="KW-0472">Membrane</keyword>
<evidence type="ECO:0000256" key="3">
    <source>
        <dbReference type="ARBA" id="ARBA00022692"/>
    </source>
</evidence>
<feature type="transmembrane region" description="Helical" evidence="6">
    <location>
        <begin position="208"/>
        <end position="227"/>
    </location>
</feature>
<sequence>MPAPAKRLLNLILRAATLVSKFALIFVLAKFLEPAEVGLYGLLAATVLYVLMALGFDFYTFSTRELIVTDRRNWAGMLRDQGVFYGITYTALFPLCLLLFWLGLLPWHLAVWFFPLLALEHLAQELNRLLVAISEPLWASAVLFVRSGAWAVVATLWMWLDPGQRSLAFVLAAWTTGVFAACGLGVWRMRNLDSASLRRAIDWQWIRQGIRIAFPFVLATLSLRALYTVDRYWIEALGGLEVLAAYVLFVGIANAIMSFLDAAVFTFAYPALIATAGKGDQTAFDGQMRRLGQHTLAVTAGLSVAAILCAGPVIDWLDRPSYSQHFTLLYWTVLAAALFGLSMVPHYGLYARRKDRPIILSHLASLPLFCIATLALGPLLGIAAVPAAMASAFLFLLLAKLGAFKRCGPLAVPL</sequence>
<comment type="caution">
    <text evidence="7">The sequence shown here is derived from an EMBL/GenBank/DDBJ whole genome shotgun (WGS) entry which is preliminary data.</text>
</comment>
<reference evidence="7 8" key="1">
    <citation type="submission" date="2019-04" db="EMBL/GenBank/DDBJ databases">
        <title>Azoarcus nasutitermitis sp. nov. isolated from termite nest.</title>
        <authorList>
            <person name="Lin S.-Y."/>
            <person name="Hameed A."/>
            <person name="Hsu Y.-H."/>
            <person name="Young C.-C."/>
        </authorList>
    </citation>
    <scope>NUCLEOTIDE SEQUENCE [LARGE SCALE GENOMIC DNA]</scope>
    <source>
        <strain evidence="7 8">CC-YHH838</strain>
    </source>
</reference>
<dbReference type="PANTHER" id="PTHR30250">
    <property type="entry name" value="PST FAMILY PREDICTED COLANIC ACID TRANSPORTER"/>
    <property type="match status" value="1"/>
</dbReference>
<dbReference type="InterPro" id="IPR050833">
    <property type="entry name" value="Poly_Biosynth_Transport"/>
</dbReference>
<evidence type="ECO:0000313" key="7">
    <source>
        <dbReference type="EMBL" id="THF63128.1"/>
    </source>
</evidence>
<evidence type="ECO:0008006" key="9">
    <source>
        <dbReference type="Google" id="ProtNLM"/>
    </source>
</evidence>
<name>A0A4S4AWZ6_9RHOO</name>
<feature type="transmembrane region" description="Helical" evidence="6">
    <location>
        <begin position="38"/>
        <end position="61"/>
    </location>
</feature>
<evidence type="ECO:0000256" key="5">
    <source>
        <dbReference type="ARBA" id="ARBA00023136"/>
    </source>
</evidence>
<keyword evidence="3 6" id="KW-0812">Transmembrane</keyword>
<feature type="transmembrane region" description="Helical" evidence="6">
    <location>
        <begin position="247"/>
        <end position="274"/>
    </location>
</feature>
<comment type="subcellular location">
    <subcellularLocation>
        <location evidence="1">Cell membrane</location>
        <topology evidence="1">Multi-pass membrane protein</topology>
    </subcellularLocation>
</comment>
<dbReference type="PANTHER" id="PTHR30250:SF11">
    <property type="entry name" value="O-ANTIGEN TRANSPORTER-RELATED"/>
    <property type="match status" value="1"/>
</dbReference>
<feature type="transmembrane region" description="Helical" evidence="6">
    <location>
        <begin position="295"/>
        <end position="317"/>
    </location>
</feature>
<feature type="transmembrane region" description="Helical" evidence="6">
    <location>
        <begin position="357"/>
        <end position="376"/>
    </location>
</feature>
<keyword evidence="2" id="KW-1003">Cell membrane</keyword>
<evidence type="ECO:0000256" key="2">
    <source>
        <dbReference type="ARBA" id="ARBA00022475"/>
    </source>
</evidence>
<gene>
    <name evidence="7" type="ORF">E6C76_17940</name>
</gene>
<organism evidence="7 8">
    <name type="scientific">Pseudothauera nasutitermitis</name>
    <dbReference type="NCBI Taxonomy" id="2565930"/>
    <lineage>
        <taxon>Bacteria</taxon>
        <taxon>Pseudomonadati</taxon>
        <taxon>Pseudomonadota</taxon>
        <taxon>Betaproteobacteria</taxon>
        <taxon>Rhodocyclales</taxon>
        <taxon>Zoogloeaceae</taxon>
        <taxon>Pseudothauera</taxon>
    </lineage>
</organism>
<evidence type="ECO:0000313" key="8">
    <source>
        <dbReference type="Proteomes" id="UP000308430"/>
    </source>
</evidence>
<feature type="transmembrane region" description="Helical" evidence="6">
    <location>
        <begin position="82"/>
        <end position="101"/>
    </location>
</feature>
<protein>
    <recommendedName>
        <fullName evidence="9">Polysaccharide biosynthesis protein</fullName>
    </recommendedName>
</protein>
<dbReference type="RefSeq" id="WP_136349608.1">
    <property type="nucleotide sequence ID" value="NZ_SSOC01000006.1"/>
</dbReference>
<feature type="transmembrane region" description="Helical" evidence="6">
    <location>
        <begin position="382"/>
        <end position="399"/>
    </location>
</feature>
<evidence type="ECO:0000256" key="1">
    <source>
        <dbReference type="ARBA" id="ARBA00004651"/>
    </source>
</evidence>
<dbReference type="OrthoDB" id="8046861at2"/>
<keyword evidence="4 6" id="KW-1133">Transmembrane helix</keyword>
<dbReference type="AlphaFoldDB" id="A0A4S4AWZ6"/>
<evidence type="ECO:0000256" key="4">
    <source>
        <dbReference type="ARBA" id="ARBA00022989"/>
    </source>
</evidence>
<dbReference type="Proteomes" id="UP000308430">
    <property type="component" value="Unassembled WGS sequence"/>
</dbReference>
<proteinExistence type="predicted"/>
<feature type="transmembrane region" description="Helical" evidence="6">
    <location>
        <begin position="329"/>
        <end position="350"/>
    </location>
</feature>
<evidence type="ECO:0000256" key="6">
    <source>
        <dbReference type="SAM" id="Phobius"/>
    </source>
</evidence>
<feature type="transmembrane region" description="Helical" evidence="6">
    <location>
        <begin position="166"/>
        <end position="187"/>
    </location>
</feature>
<keyword evidence="8" id="KW-1185">Reference proteome</keyword>
<dbReference type="EMBL" id="SSOC01000006">
    <property type="protein sequence ID" value="THF63128.1"/>
    <property type="molecule type" value="Genomic_DNA"/>
</dbReference>
<accession>A0A4S4AWZ6</accession>
<feature type="transmembrane region" description="Helical" evidence="6">
    <location>
        <begin position="12"/>
        <end position="32"/>
    </location>
</feature>